<dbReference type="HOGENOM" id="CLU_055446_0_0_11"/>
<dbReference type="EMBL" id="CAIZ01000124">
    <property type="protein sequence ID" value="CCH70227.1"/>
    <property type="molecule type" value="Genomic_DNA"/>
</dbReference>
<comment type="caution">
    <text evidence="1">The sequence shown here is derived from an EMBL/GenBank/DDBJ whole genome shotgun (WGS) entry which is preliminary data.</text>
</comment>
<dbReference type="Gene3D" id="3.90.1200.10">
    <property type="match status" value="1"/>
</dbReference>
<evidence type="ECO:0000313" key="1">
    <source>
        <dbReference type="EMBL" id="CCH70227.1"/>
    </source>
</evidence>
<proteinExistence type="predicted"/>
<dbReference type="SUPFAM" id="SSF56112">
    <property type="entry name" value="Protein kinase-like (PK-like)"/>
    <property type="match status" value="1"/>
</dbReference>
<dbReference type="AlphaFoldDB" id="N0E074"/>
<evidence type="ECO:0000313" key="2">
    <source>
        <dbReference type="Proteomes" id="UP000013167"/>
    </source>
</evidence>
<name>N0E074_9MICO</name>
<organism evidence="1 2">
    <name type="scientific">Phycicoccus elongatus Lp2</name>
    <dbReference type="NCBI Taxonomy" id="1193181"/>
    <lineage>
        <taxon>Bacteria</taxon>
        <taxon>Bacillati</taxon>
        <taxon>Actinomycetota</taxon>
        <taxon>Actinomycetes</taxon>
        <taxon>Micrococcales</taxon>
        <taxon>Intrasporangiaceae</taxon>
        <taxon>Phycicoccus</taxon>
    </lineage>
</organism>
<protein>
    <recommendedName>
        <fullName evidence="3">Aminoglycoside phosphotransferase</fullName>
    </recommendedName>
</protein>
<dbReference type="Proteomes" id="UP000013167">
    <property type="component" value="Unassembled WGS sequence"/>
</dbReference>
<sequence length="315" mass="33544">MDTERVDDDIAWVGEQLAEICPGESVVAVGAHPAGWSRLPANARLWRAGGVVAKLHSADASQEHLSARLAVAADPRAAGILLAPLEPAARKAPSGRLLTLWPRVEPVDPAADPLPWDALGDTVARLHSLPVEGHLPAADPRARARRAVAQVPDPTQRALLEQVLAGVPDDVPASIVVHGDLHLGQLGQVGQRGQPGHLGTHATNGSQPGQWLLLDIDDLGRGHPVADLARPAALWAVGLLADEDWTRLLAAHRRRSPGLLPPDEHLWEHLDAPARMALVILTAQALRHGEDAEIIRRLLSACTRITQTHAPDLGP</sequence>
<gene>
    <name evidence="1" type="ORF">BN10_540006</name>
</gene>
<accession>N0E074</accession>
<reference evidence="1 2" key="1">
    <citation type="journal article" date="2013" name="ISME J.">
        <title>A metabolic model for members of the genus Tetrasphaera involved in enhanced biological phosphorus removal.</title>
        <authorList>
            <person name="Kristiansen R."/>
            <person name="Nguyen H.T.T."/>
            <person name="Saunders A.M."/>
            <person name="Nielsen J.L."/>
            <person name="Wimmer R."/>
            <person name="Le V.Q."/>
            <person name="McIlroy S.J."/>
            <person name="Petrovski S."/>
            <person name="Seviour R.J."/>
            <person name="Calteau A."/>
            <person name="Nielsen K.L."/>
            <person name="Nielsen P.H."/>
        </authorList>
    </citation>
    <scope>NUCLEOTIDE SEQUENCE [LARGE SCALE GENOMIC DNA]</scope>
    <source>
        <strain evidence="1 2">Lp2</strain>
    </source>
</reference>
<dbReference type="InterPro" id="IPR011009">
    <property type="entry name" value="Kinase-like_dom_sf"/>
</dbReference>
<keyword evidence="2" id="KW-1185">Reference proteome</keyword>
<dbReference type="STRING" id="1193181.BN10_540006"/>
<evidence type="ECO:0008006" key="3">
    <source>
        <dbReference type="Google" id="ProtNLM"/>
    </source>
</evidence>
<dbReference type="eggNOG" id="COG0510">
    <property type="taxonomic scope" value="Bacteria"/>
</dbReference>